<dbReference type="EMBL" id="JBHSXH010000014">
    <property type="protein sequence ID" value="MFC6825287.1"/>
    <property type="molecule type" value="Genomic_DNA"/>
</dbReference>
<dbReference type="InterPro" id="IPR012000">
    <property type="entry name" value="Thiamin_PyroP_enz_cen_dom"/>
</dbReference>
<evidence type="ECO:0000256" key="3">
    <source>
        <dbReference type="ARBA" id="ARBA00023052"/>
    </source>
</evidence>
<evidence type="ECO:0000256" key="4">
    <source>
        <dbReference type="RuleBase" id="RU362132"/>
    </source>
</evidence>
<dbReference type="InterPro" id="IPR012001">
    <property type="entry name" value="Thiamin_PyroP_enz_TPP-bd_dom"/>
</dbReference>
<dbReference type="SUPFAM" id="SSF52518">
    <property type="entry name" value="Thiamin diphosphate-binding fold (THDP-binding)"/>
    <property type="match status" value="2"/>
</dbReference>
<dbReference type="PROSITE" id="PS00187">
    <property type="entry name" value="TPP_ENZYMES"/>
    <property type="match status" value="1"/>
</dbReference>
<dbReference type="InterPro" id="IPR045229">
    <property type="entry name" value="TPP_enz"/>
</dbReference>
<dbReference type="InterPro" id="IPR011766">
    <property type="entry name" value="TPP_enzyme_TPP-bd"/>
</dbReference>
<dbReference type="Pfam" id="PF02776">
    <property type="entry name" value="TPP_enzyme_N"/>
    <property type="match status" value="1"/>
</dbReference>
<dbReference type="PANTHER" id="PTHR18968:SF13">
    <property type="entry name" value="ACETOLACTATE SYNTHASE CATALYTIC SUBUNIT, MITOCHONDRIAL"/>
    <property type="match status" value="1"/>
</dbReference>
<feature type="domain" description="Thiamine pyrophosphate enzyme TPP-binding" evidence="6">
    <location>
        <begin position="393"/>
        <end position="540"/>
    </location>
</feature>
<dbReference type="GO" id="GO:0044272">
    <property type="term" value="P:sulfur compound biosynthetic process"/>
    <property type="evidence" value="ECO:0007669"/>
    <property type="project" value="UniProtKB-ARBA"/>
</dbReference>
<organism evidence="8 9">
    <name type="scientific">Halopelagius fulvigenes</name>
    <dbReference type="NCBI Taxonomy" id="1198324"/>
    <lineage>
        <taxon>Archaea</taxon>
        <taxon>Methanobacteriati</taxon>
        <taxon>Methanobacteriota</taxon>
        <taxon>Stenosarchaea group</taxon>
        <taxon>Halobacteria</taxon>
        <taxon>Halobacteriales</taxon>
        <taxon>Haloferacaceae</taxon>
    </lineage>
</organism>
<proteinExistence type="inferred from homology"/>
<dbReference type="SUPFAM" id="SSF52467">
    <property type="entry name" value="DHS-like NAD/FAD-binding domain"/>
    <property type="match status" value="1"/>
</dbReference>
<name>A0ABD5U3E7_9EURY</name>
<dbReference type="CDD" id="cd00568">
    <property type="entry name" value="TPP_enzymes"/>
    <property type="match status" value="1"/>
</dbReference>
<evidence type="ECO:0000256" key="2">
    <source>
        <dbReference type="ARBA" id="ARBA00007812"/>
    </source>
</evidence>
<accession>A0ABD5U3E7</accession>
<comment type="caution">
    <text evidence="8">The sequence shown here is derived from an EMBL/GenBank/DDBJ whole genome shotgun (WGS) entry which is preliminary data.</text>
</comment>
<dbReference type="AlphaFoldDB" id="A0ABD5U3E7"/>
<evidence type="ECO:0000259" key="6">
    <source>
        <dbReference type="Pfam" id="PF02775"/>
    </source>
</evidence>
<gene>
    <name evidence="8" type="ORF">ACFQEV_09840</name>
</gene>
<dbReference type="GO" id="GO:0006520">
    <property type="term" value="P:amino acid metabolic process"/>
    <property type="evidence" value="ECO:0007669"/>
    <property type="project" value="UniProtKB-ARBA"/>
</dbReference>
<dbReference type="PANTHER" id="PTHR18968">
    <property type="entry name" value="THIAMINE PYROPHOSPHATE ENZYMES"/>
    <property type="match status" value="1"/>
</dbReference>
<reference evidence="8 9" key="1">
    <citation type="journal article" date="2019" name="Int. J. Syst. Evol. Microbiol.">
        <title>The Global Catalogue of Microorganisms (GCM) 10K type strain sequencing project: providing services to taxonomists for standard genome sequencing and annotation.</title>
        <authorList>
            <consortium name="The Broad Institute Genomics Platform"/>
            <consortium name="The Broad Institute Genome Sequencing Center for Infectious Disease"/>
            <person name="Wu L."/>
            <person name="Ma J."/>
        </authorList>
    </citation>
    <scope>NUCLEOTIDE SEQUENCE [LARGE SCALE GENOMIC DNA]</scope>
    <source>
        <strain evidence="8 9">YIM 94188</strain>
    </source>
</reference>
<dbReference type="InterPro" id="IPR029035">
    <property type="entry name" value="DHS-like_NAD/FAD-binding_dom"/>
</dbReference>
<evidence type="ECO:0000259" key="7">
    <source>
        <dbReference type="Pfam" id="PF02776"/>
    </source>
</evidence>
<comment type="cofactor">
    <cofactor evidence="1">
        <name>thiamine diphosphate</name>
        <dbReference type="ChEBI" id="CHEBI:58937"/>
    </cofactor>
</comment>
<feature type="domain" description="Thiamine pyrophosphate enzyme N-terminal TPP-binding" evidence="7">
    <location>
        <begin position="10"/>
        <end position="121"/>
    </location>
</feature>
<dbReference type="RefSeq" id="WP_379695367.1">
    <property type="nucleotide sequence ID" value="NZ_JBHSXH010000014.1"/>
</dbReference>
<comment type="similarity">
    <text evidence="2 4">Belongs to the TPP enzyme family.</text>
</comment>
<evidence type="ECO:0000259" key="5">
    <source>
        <dbReference type="Pfam" id="PF00205"/>
    </source>
</evidence>
<dbReference type="Gene3D" id="3.40.50.1220">
    <property type="entry name" value="TPP-binding domain"/>
    <property type="match status" value="1"/>
</dbReference>
<dbReference type="Pfam" id="PF00205">
    <property type="entry name" value="TPP_enzyme_M"/>
    <property type="match status" value="1"/>
</dbReference>
<dbReference type="CDD" id="cd07035">
    <property type="entry name" value="TPP_PYR_POX_like"/>
    <property type="match status" value="1"/>
</dbReference>
<dbReference type="InterPro" id="IPR029061">
    <property type="entry name" value="THDP-binding"/>
</dbReference>
<sequence>MSEETATRKRGSEYLYETLVDVGVKLLVGIPGTQTLPLDRTVAERNDIEYVMARHETAVPHVAWGYHEASHQVAATITVPGPGDTNAAHGLKNALDDNVPILHISPIPNHDEFGRHPIHELEHETFDHVVKANITVESPIQFQEQIKWGIKTALAPPTGPVRIGIPRGMLAQPIDSPAANVSVERINYVADDALARVVDCLADAKRPLLYVGGGARRSPDGPDGVAELASVLDAPVAASYKGKGVFSEDDDRFLGVTGGDLPAGARTVFETADVVLALGTNFDGPNTANWSIPMGETLVHVNLDPAEIGAAYDADIAVVADVGEACKQLAENLDSRDVAAGWDGSELATAVRTEYGECLRAAGLLDEGPPVASPGLLRAVREVIPRETVVTTDIGGHRIWSKNVFEAYAREELITAGSWAGMGVGLPSAIGAKLARPDRPVLTLTGDGSLMMCAQELHTAAEYGLDLVVILFNDADYGVISKAMHPEDEGNRHQFKWTSPDWTAVAEGYGCRARKVRTLSDLREATEWALETDGPTLVDVNVDPNEPTAVDFTSYETEVDPRSF</sequence>
<protein>
    <submittedName>
        <fullName evidence="8">Thiamine pyrophosphate-binding protein</fullName>
    </submittedName>
</protein>
<dbReference type="Pfam" id="PF02775">
    <property type="entry name" value="TPP_enzyme_C"/>
    <property type="match status" value="1"/>
</dbReference>
<dbReference type="InterPro" id="IPR000399">
    <property type="entry name" value="TPP-bd_CS"/>
</dbReference>
<dbReference type="Gene3D" id="3.40.50.970">
    <property type="match status" value="2"/>
</dbReference>
<evidence type="ECO:0000256" key="1">
    <source>
        <dbReference type="ARBA" id="ARBA00001964"/>
    </source>
</evidence>
<evidence type="ECO:0000313" key="8">
    <source>
        <dbReference type="EMBL" id="MFC6825287.1"/>
    </source>
</evidence>
<keyword evidence="3 4" id="KW-0786">Thiamine pyrophosphate</keyword>
<dbReference type="GO" id="GO:0019752">
    <property type="term" value="P:carboxylic acid metabolic process"/>
    <property type="evidence" value="ECO:0007669"/>
    <property type="project" value="UniProtKB-ARBA"/>
</dbReference>
<feature type="domain" description="Thiamine pyrophosphate enzyme central" evidence="5">
    <location>
        <begin position="194"/>
        <end position="329"/>
    </location>
</feature>
<dbReference type="Proteomes" id="UP001596408">
    <property type="component" value="Unassembled WGS sequence"/>
</dbReference>
<evidence type="ECO:0000313" key="9">
    <source>
        <dbReference type="Proteomes" id="UP001596408"/>
    </source>
</evidence>
<keyword evidence="9" id="KW-1185">Reference proteome</keyword>